<feature type="compositionally biased region" description="Polar residues" evidence="9">
    <location>
        <begin position="333"/>
        <end position="342"/>
    </location>
</feature>
<evidence type="ECO:0000313" key="10">
    <source>
        <dbReference type="Proteomes" id="UP000887566"/>
    </source>
</evidence>
<dbReference type="GO" id="GO:0016251">
    <property type="term" value="F:RNA polymerase II general transcription initiation factor activity"/>
    <property type="evidence" value="ECO:0007669"/>
    <property type="project" value="TreeGrafter"/>
</dbReference>
<dbReference type="GO" id="GO:0006367">
    <property type="term" value="P:transcription initiation at RNA polymerase II promoter"/>
    <property type="evidence" value="ECO:0007669"/>
    <property type="project" value="InterPro"/>
</dbReference>
<evidence type="ECO:0000256" key="4">
    <source>
        <dbReference type="ARBA" id="ARBA00023125"/>
    </source>
</evidence>
<dbReference type="SUPFAM" id="SSF50916">
    <property type="entry name" value="Rap30/74 interaction domains"/>
    <property type="match status" value="1"/>
</dbReference>
<feature type="compositionally biased region" description="Acidic residues" evidence="9">
    <location>
        <begin position="350"/>
        <end position="365"/>
    </location>
</feature>
<keyword evidence="10" id="KW-1185">Reference proteome</keyword>
<feature type="compositionally biased region" description="Basic residues" evidence="9">
    <location>
        <begin position="235"/>
        <end position="253"/>
    </location>
</feature>
<organism evidence="10 11">
    <name type="scientific">Plectus sambesii</name>
    <dbReference type="NCBI Taxonomy" id="2011161"/>
    <lineage>
        <taxon>Eukaryota</taxon>
        <taxon>Metazoa</taxon>
        <taxon>Ecdysozoa</taxon>
        <taxon>Nematoda</taxon>
        <taxon>Chromadorea</taxon>
        <taxon>Plectida</taxon>
        <taxon>Plectina</taxon>
        <taxon>Plectoidea</taxon>
        <taxon>Plectidae</taxon>
        <taxon>Plectus</taxon>
    </lineage>
</organism>
<comment type="subcellular location">
    <subcellularLocation>
        <location evidence="1 8">Nucleus</location>
    </subcellularLocation>
</comment>
<evidence type="ECO:0000256" key="8">
    <source>
        <dbReference type="RuleBase" id="RU366044"/>
    </source>
</evidence>
<dbReference type="AlphaFoldDB" id="A0A914UHV0"/>
<feature type="compositionally biased region" description="Acidic residues" evidence="9">
    <location>
        <begin position="210"/>
        <end position="219"/>
    </location>
</feature>
<dbReference type="InterPro" id="IPR011039">
    <property type="entry name" value="TFIIF_interaction"/>
</dbReference>
<keyword evidence="6 8" id="KW-0539">Nucleus</keyword>
<dbReference type="Pfam" id="PF05793">
    <property type="entry name" value="TFIIF_alpha"/>
    <property type="match status" value="1"/>
</dbReference>
<evidence type="ECO:0000256" key="1">
    <source>
        <dbReference type="ARBA" id="ARBA00004123"/>
    </source>
</evidence>
<dbReference type="GO" id="GO:0005674">
    <property type="term" value="C:transcription factor TFIIF complex"/>
    <property type="evidence" value="ECO:0007669"/>
    <property type="project" value="TreeGrafter"/>
</dbReference>
<protein>
    <recommendedName>
        <fullName evidence="8">Transcription initiation factor IIF subunit alpha</fullName>
    </recommendedName>
</protein>
<comment type="similarity">
    <text evidence="2 8">Belongs to the TFIIF alpha subunit family.</text>
</comment>
<reference evidence="11" key="1">
    <citation type="submission" date="2022-11" db="UniProtKB">
        <authorList>
            <consortium name="WormBaseParasite"/>
        </authorList>
    </citation>
    <scope>IDENTIFICATION</scope>
</reference>
<keyword evidence="4 8" id="KW-0238">DNA-binding</keyword>
<feature type="compositionally biased region" description="Acidic residues" evidence="9">
    <location>
        <begin position="317"/>
        <end position="327"/>
    </location>
</feature>
<evidence type="ECO:0000256" key="6">
    <source>
        <dbReference type="ARBA" id="ARBA00023242"/>
    </source>
</evidence>
<keyword evidence="5 8" id="KW-0804">Transcription</keyword>
<proteinExistence type="inferred from homology"/>
<evidence type="ECO:0000256" key="3">
    <source>
        <dbReference type="ARBA" id="ARBA00023015"/>
    </source>
</evidence>
<feature type="compositionally biased region" description="Acidic residues" evidence="9">
    <location>
        <begin position="266"/>
        <end position="275"/>
    </location>
</feature>
<dbReference type="SUPFAM" id="SSF46785">
    <property type="entry name" value="Winged helix' DNA-binding domain"/>
    <property type="match status" value="1"/>
</dbReference>
<dbReference type="GO" id="GO:0001096">
    <property type="term" value="F:TFIIF-class transcription factor complex binding"/>
    <property type="evidence" value="ECO:0007669"/>
    <property type="project" value="TreeGrafter"/>
</dbReference>
<evidence type="ECO:0000256" key="9">
    <source>
        <dbReference type="SAM" id="MobiDB-lite"/>
    </source>
</evidence>
<feature type="region of interest" description="Disordered" evidence="9">
    <location>
        <begin position="187"/>
        <end position="459"/>
    </location>
</feature>
<dbReference type="InterPro" id="IPR008851">
    <property type="entry name" value="TFIIF-alpha"/>
</dbReference>
<dbReference type="Proteomes" id="UP000887566">
    <property type="component" value="Unplaced"/>
</dbReference>
<dbReference type="InterPro" id="IPR036388">
    <property type="entry name" value="WH-like_DNA-bd_sf"/>
</dbReference>
<evidence type="ECO:0000256" key="5">
    <source>
        <dbReference type="ARBA" id="ARBA00023163"/>
    </source>
</evidence>
<dbReference type="GO" id="GO:0003677">
    <property type="term" value="F:DNA binding"/>
    <property type="evidence" value="ECO:0007669"/>
    <property type="project" value="UniProtKB-KW"/>
</dbReference>
<evidence type="ECO:0000256" key="2">
    <source>
        <dbReference type="ARBA" id="ARBA00005249"/>
    </source>
</evidence>
<dbReference type="Gene3D" id="1.10.10.10">
    <property type="entry name" value="Winged helix-like DNA-binding domain superfamily/Winged helix DNA-binding domain"/>
    <property type="match status" value="1"/>
</dbReference>
<dbReference type="GO" id="GO:0032968">
    <property type="term" value="P:positive regulation of transcription elongation by RNA polymerase II"/>
    <property type="evidence" value="ECO:0007669"/>
    <property type="project" value="InterPro"/>
</dbReference>
<name>A0A914UHV0_9BILA</name>
<keyword evidence="3 8" id="KW-0805">Transcription regulation</keyword>
<feature type="compositionally biased region" description="Low complexity" evidence="9">
    <location>
        <begin position="421"/>
        <end position="432"/>
    </location>
</feature>
<evidence type="ECO:0000313" key="11">
    <source>
        <dbReference type="WBParaSite" id="PSAMB.scaffold1015size37151.g10378.t1"/>
    </source>
</evidence>
<accession>A0A914UHV0</accession>
<feature type="compositionally biased region" description="Basic and acidic residues" evidence="9">
    <location>
        <begin position="196"/>
        <end position="209"/>
    </location>
</feature>
<feature type="compositionally biased region" description="Basic and acidic residues" evidence="9">
    <location>
        <begin position="286"/>
        <end position="300"/>
    </location>
</feature>
<comment type="function">
    <text evidence="7 8">TFIIF is a general transcription initiation factor that binds to RNA polymerase II and helps to recruit it to the initiation complex in collaboration with TFIIB. It promotes transcription elongation.</text>
</comment>
<dbReference type="PANTHER" id="PTHR13011:SF0">
    <property type="entry name" value="GENERAL TRANSCRIPTION FACTOR IIF SUBUNIT 1"/>
    <property type="match status" value="1"/>
</dbReference>
<dbReference type="PANTHER" id="PTHR13011">
    <property type="entry name" value="TFIIF-ALPHA"/>
    <property type="match status" value="1"/>
</dbReference>
<feature type="compositionally biased region" description="Basic and acidic residues" evidence="9">
    <location>
        <begin position="381"/>
        <end position="391"/>
    </location>
</feature>
<sequence length="510" mass="57111">MASGNRPNEFTVRVPVHDDAKNYSVLKFNESLGVDVGNWSASGTNVRMVREDNRTVKASTATKQDYGAGSEFGRAARDEARRKKYGRQLRGYHHDDQPWRLSIEATDGKVRRFRSIRDAGAGDHADYWVFLKSGEGLFDAFKVDDWYQFLPEITHRTLDIDQAEEQFTHRSKVMNQFALKAQIQAKMVKDEDEEKMDTKPKNLKITDKDELSDDEEEVSDSEKVKDEDDMDSSQKKKKKNAKNSKKKPHKDKKTRVENADEVAAYESDDGDDEGREYDYMSDSGSDSDRDNVPMEEKIEKALVGVSEETGLKKMMDSDDEDSSDEDEAARKMTNPTDSSTAGKTDVKVEQEDEEKDSSGSDSDDPDKEKIDSVVFLQRATSGEDGKRDGGKADGPAQGKKRPGGDDTTDGPSDAKRIKTESGAGSSGTTATSNKLSSTSEGLTEEAVRKYLRRKPHTTKELLGKFKPRCQGMSKTDIVTQLAAILKRVQPHQFKQKQGKKEVLFFSLKSE</sequence>
<dbReference type="InterPro" id="IPR036390">
    <property type="entry name" value="WH_DNA-bd_sf"/>
</dbReference>
<dbReference type="WBParaSite" id="PSAMB.scaffold1015size37151.g10378.t1">
    <property type="protein sequence ID" value="PSAMB.scaffold1015size37151.g10378.t1"/>
    <property type="gene ID" value="PSAMB.scaffold1015size37151.g10378"/>
</dbReference>
<evidence type="ECO:0000256" key="7">
    <source>
        <dbReference type="ARBA" id="ARBA00025232"/>
    </source>
</evidence>